<feature type="transmembrane region" description="Helical" evidence="1">
    <location>
        <begin position="51"/>
        <end position="70"/>
    </location>
</feature>
<feature type="transmembrane region" description="Helical" evidence="1">
    <location>
        <begin position="6"/>
        <end position="30"/>
    </location>
</feature>
<proteinExistence type="predicted"/>
<evidence type="ECO:0000313" key="2">
    <source>
        <dbReference type="EMBL" id="MDR7307444.1"/>
    </source>
</evidence>
<reference evidence="2 3" key="1">
    <citation type="submission" date="2023-07" db="EMBL/GenBank/DDBJ databases">
        <title>Sorghum-associated microbial communities from plants grown in Nebraska, USA.</title>
        <authorList>
            <person name="Schachtman D."/>
        </authorList>
    </citation>
    <scope>NUCLEOTIDE SEQUENCE [LARGE SCALE GENOMIC DNA]</scope>
    <source>
        <strain evidence="2 3">BE308</strain>
    </source>
</reference>
<evidence type="ECO:0000256" key="1">
    <source>
        <dbReference type="SAM" id="Phobius"/>
    </source>
</evidence>
<dbReference type="Proteomes" id="UP001268089">
    <property type="component" value="Unassembled WGS sequence"/>
</dbReference>
<protein>
    <submittedName>
        <fullName evidence="2">Membrane protein</fullName>
    </submittedName>
</protein>
<name>A0ABU1ZPF7_9BURK</name>
<accession>A0ABU1ZPF7</accession>
<keyword evidence="3" id="KW-1185">Reference proteome</keyword>
<feature type="transmembrane region" description="Helical" evidence="1">
    <location>
        <begin position="90"/>
        <end position="109"/>
    </location>
</feature>
<keyword evidence="1" id="KW-0472">Membrane</keyword>
<organism evidence="2 3">
    <name type="scientific">Rhodoferax saidenbachensis</name>
    <dbReference type="NCBI Taxonomy" id="1484693"/>
    <lineage>
        <taxon>Bacteria</taxon>
        <taxon>Pseudomonadati</taxon>
        <taxon>Pseudomonadota</taxon>
        <taxon>Betaproteobacteria</taxon>
        <taxon>Burkholderiales</taxon>
        <taxon>Comamonadaceae</taxon>
        <taxon>Rhodoferax</taxon>
    </lineage>
</organism>
<gene>
    <name evidence="2" type="ORF">J2X15_002731</name>
</gene>
<keyword evidence="1" id="KW-0812">Transmembrane</keyword>
<dbReference type="EMBL" id="JAVDXO010000006">
    <property type="protein sequence ID" value="MDR7307444.1"/>
    <property type="molecule type" value="Genomic_DNA"/>
</dbReference>
<keyword evidence="1" id="KW-1133">Transmembrane helix</keyword>
<comment type="caution">
    <text evidence="2">The sequence shown here is derived from an EMBL/GenBank/DDBJ whole genome shotgun (WGS) entry which is preliminary data.</text>
</comment>
<dbReference type="RefSeq" id="WP_310343722.1">
    <property type="nucleotide sequence ID" value="NZ_JAVDXO010000006.1"/>
</dbReference>
<evidence type="ECO:0000313" key="3">
    <source>
        <dbReference type="Proteomes" id="UP001268089"/>
    </source>
</evidence>
<sequence>MYNALVFIHLVCAIVWMGGMAFMLLALRPAAMATLEAQPRARLMVAVMRRFFLAVCIAIVGLLATGGHLYTSAFRASKSVVGAGVVPLGWDIMAGMGVLMCLIFGHIYFAGFKKYQRAVAAGEWPVAAKAAGQIHGLVITNFCLGWLAIAAVKLLA</sequence>